<keyword evidence="1" id="KW-0175">Coiled coil</keyword>
<proteinExistence type="predicted"/>
<dbReference type="EMBL" id="VIEB01001903">
    <property type="protein sequence ID" value="TQD70223.1"/>
    <property type="molecule type" value="Genomic_DNA"/>
</dbReference>
<keyword evidence="3" id="KW-1185">Reference proteome</keyword>
<reference evidence="2 3" key="1">
    <citation type="journal article" date="2019" name="G3 (Bethesda)">
        <title>Sequencing of a Wild Apple (Malus baccata) Genome Unravels the Differences Between Cultivated and Wild Apple Species Regarding Disease Resistance and Cold Tolerance.</title>
        <authorList>
            <person name="Chen X."/>
        </authorList>
    </citation>
    <scope>NUCLEOTIDE SEQUENCE [LARGE SCALE GENOMIC DNA]</scope>
    <source>
        <strain evidence="3">cv. Shandingzi</strain>
        <tissue evidence="2">Leaves</tissue>
    </source>
</reference>
<sequence length="173" mass="19479">MATKNDDASSSADSPDPVLEDEVCFHFCVLSNLTAFVSASFLRRSVLHRGIVDEKRVCDMKRKASLNYYDVFSGLIALIPCAKWPIEKKGSKAVKKKRSTSNNECAKVSQLMVLQGVMQIEMTNRRYEANRLRDEIDTLRFKVELLRAEVDTLRDEATLRETSTGQATGKLCP</sequence>
<dbReference type="Proteomes" id="UP000315295">
    <property type="component" value="Unassembled WGS sequence"/>
</dbReference>
<gene>
    <name evidence="2" type="ORF">C1H46_044245</name>
</gene>
<comment type="caution">
    <text evidence="2">The sequence shown here is derived from an EMBL/GenBank/DDBJ whole genome shotgun (WGS) entry which is preliminary data.</text>
</comment>
<dbReference type="AlphaFoldDB" id="A0A540K7M4"/>
<protein>
    <submittedName>
        <fullName evidence="2">Uncharacterized protein</fullName>
    </submittedName>
</protein>
<name>A0A540K7M4_MALBA</name>
<evidence type="ECO:0000313" key="2">
    <source>
        <dbReference type="EMBL" id="TQD70223.1"/>
    </source>
</evidence>
<evidence type="ECO:0000313" key="3">
    <source>
        <dbReference type="Proteomes" id="UP000315295"/>
    </source>
</evidence>
<accession>A0A540K7M4</accession>
<feature type="coiled-coil region" evidence="1">
    <location>
        <begin position="129"/>
        <end position="156"/>
    </location>
</feature>
<organism evidence="2 3">
    <name type="scientific">Malus baccata</name>
    <name type="common">Siberian crab apple</name>
    <name type="synonym">Pyrus baccata</name>
    <dbReference type="NCBI Taxonomy" id="106549"/>
    <lineage>
        <taxon>Eukaryota</taxon>
        <taxon>Viridiplantae</taxon>
        <taxon>Streptophyta</taxon>
        <taxon>Embryophyta</taxon>
        <taxon>Tracheophyta</taxon>
        <taxon>Spermatophyta</taxon>
        <taxon>Magnoliopsida</taxon>
        <taxon>eudicotyledons</taxon>
        <taxon>Gunneridae</taxon>
        <taxon>Pentapetalae</taxon>
        <taxon>rosids</taxon>
        <taxon>fabids</taxon>
        <taxon>Rosales</taxon>
        <taxon>Rosaceae</taxon>
        <taxon>Amygdaloideae</taxon>
        <taxon>Maleae</taxon>
        <taxon>Malus</taxon>
    </lineage>
</organism>
<evidence type="ECO:0000256" key="1">
    <source>
        <dbReference type="SAM" id="Coils"/>
    </source>
</evidence>